<evidence type="ECO:0000313" key="2">
    <source>
        <dbReference type="Proteomes" id="UP000177390"/>
    </source>
</evidence>
<dbReference type="AlphaFoldDB" id="A0A1F5EU44"/>
<protein>
    <recommendedName>
        <fullName evidence="3">DUF4012 domain-containing protein</fullName>
    </recommendedName>
</protein>
<dbReference type="InterPro" id="IPR025101">
    <property type="entry name" value="DUF4012"/>
</dbReference>
<comment type="caution">
    <text evidence="1">The sequence shown here is derived from an EMBL/GenBank/DDBJ whole genome shotgun (WGS) entry which is preliminary data.</text>
</comment>
<dbReference type="Pfam" id="PF13196">
    <property type="entry name" value="DUF4012"/>
    <property type="match status" value="1"/>
</dbReference>
<sequence>MNRIIVFLIGLLIPASKPCLPAWPTILPSDLPLCLQAIPVLEPKIKFVNFFLRKPEIADVIKLIDQTKPLLPHLDYFLGNNQKTTYLILLQNNYEMRANGGFFGSYAVANVDKGEVAIRFQDIYVPDGALPGHVEPPSPIQTAFKQGWFKLRDSDWEPDFTKAAGTIRWFFEKGNEVNPDLLITLNLTTIEKMIKILGGVAVPEYDLTLTSDNLYTLLQNQAEMRAFQGSTQKKDVISAAGKAVTKKLSLLEFDQYVQLVEILLDQLNHGNLLINSQSESVQKVLEEKGWAGKISVPACGTNCISDTVMLVETNMGANKANCCIERKTLHTITKGGTEITHLINLTFINKSVLENPAPPRFYGGNYISYLRFYLPENAIHIRLTAQPTLPKTLLQYPAPFDGISQKTFDLSDNYGLREVGFFHTTQAGTSSQIQLSYDLPLDEVSPGTVAPLSGDSSQVKPTYQLNLLKQHGMESSPQDISLFGKSYSTDLTSDHTEVSPL</sequence>
<reference evidence="1 2" key="1">
    <citation type="journal article" date="2016" name="Nat. Commun.">
        <title>Thousands of microbial genomes shed light on interconnected biogeochemical processes in an aquifer system.</title>
        <authorList>
            <person name="Anantharaman K."/>
            <person name="Brown C.T."/>
            <person name="Hug L.A."/>
            <person name="Sharon I."/>
            <person name="Castelle C.J."/>
            <person name="Probst A.J."/>
            <person name="Thomas B.C."/>
            <person name="Singh A."/>
            <person name="Wilkins M.J."/>
            <person name="Karaoz U."/>
            <person name="Brodie E.L."/>
            <person name="Williams K.H."/>
            <person name="Hubbard S.S."/>
            <person name="Banfield J.F."/>
        </authorList>
    </citation>
    <scope>NUCLEOTIDE SEQUENCE [LARGE SCALE GENOMIC DNA]</scope>
</reference>
<dbReference type="EMBL" id="MFAH01000040">
    <property type="protein sequence ID" value="OGD70895.1"/>
    <property type="molecule type" value="Genomic_DNA"/>
</dbReference>
<proteinExistence type="predicted"/>
<name>A0A1F5EU44_9BACT</name>
<dbReference type="Proteomes" id="UP000177390">
    <property type="component" value="Unassembled WGS sequence"/>
</dbReference>
<organism evidence="1 2">
    <name type="scientific">Candidatus Collierbacteria bacterium RIFCSPHIGHO2_02_FULL_49_10</name>
    <dbReference type="NCBI Taxonomy" id="1817723"/>
    <lineage>
        <taxon>Bacteria</taxon>
        <taxon>Candidatus Collieribacteriota</taxon>
    </lineage>
</organism>
<accession>A0A1F5EU44</accession>
<gene>
    <name evidence="1" type="ORF">A3D09_00030</name>
</gene>
<evidence type="ECO:0000313" key="1">
    <source>
        <dbReference type="EMBL" id="OGD70895.1"/>
    </source>
</evidence>
<evidence type="ECO:0008006" key="3">
    <source>
        <dbReference type="Google" id="ProtNLM"/>
    </source>
</evidence>